<gene>
    <name evidence="2" type="ORF">B0H16DRAFT_1718382</name>
</gene>
<dbReference type="SUPFAM" id="SSF55658">
    <property type="entry name" value="L9 N-domain-like"/>
    <property type="match status" value="1"/>
</dbReference>
<dbReference type="AlphaFoldDB" id="A0AAD7JFN9"/>
<dbReference type="EMBL" id="JARKIB010000029">
    <property type="protein sequence ID" value="KAJ7763728.1"/>
    <property type="molecule type" value="Genomic_DNA"/>
</dbReference>
<evidence type="ECO:0000313" key="2">
    <source>
        <dbReference type="EMBL" id="KAJ7763728.1"/>
    </source>
</evidence>
<accession>A0AAD7JFN9</accession>
<protein>
    <recommendedName>
        <fullName evidence="1">Ribonuclease H1 N-terminal domain-containing protein</fullName>
    </recommendedName>
</protein>
<organism evidence="2 3">
    <name type="scientific">Mycena metata</name>
    <dbReference type="NCBI Taxonomy" id="1033252"/>
    <lineage>
        <taxon>Eukaryota</taxon>
        <taxon>Fungi</taxon>
        <taxon>Dikarya</taxon>
        <taxon>Basidiomycota</taxon>
        <taxon>Agaricomycotina</taxon>
        <taxon>Agaricomycetes</taxon>
        <taxon>Agaricomycetidae</taxon>
        <taxon>Agaricales</taxon>
        <taxon>Marasmiineae</taxon>
        <taxon>Mycenaceae</taxon>
        <taxon>Mycena</taxon>
    </lineage>
</organism>
<comment type="caution">
    <text evidence="2">The sequence shown here is derived from an EMBL/GenBank/DDBJ whole genome shotgun (WGS) entry which is preliminary data.</text>
</comment>
<dbReference type="Proteomes" id="UP001215598">
    <property type="component" value="Unassembled WGS sequence"/>
</dbReference>
<name>A0AAD7JFN9_9AGAR</name>
<dbReference type="InterPro" id="IPR009027">
    <property type="entry name" value="Ribosomal_bL9/RNase_H1_N"/>
</dbReference>
<sequence length="261" mass="29120">MHYQRNALGDDWIPDTLNPDHDPKFWCLPKIHDAPSESHSGGYPMYLVTNGRELGIWHNWFWCLPKIHDAPSESHSGGYPMYLVTNGRELGIWHNWTVAEKMVKKYSGNAYRGHHTLEGCIKEWQLHCALGSHPHPVDPALIPSKSPVLIPPKSTVLPKSTALQPNSLYFPSTSSKAGTPSTYSDSLSSTGSSVTATTWADVPTDTKYWALWRGRIVYTSRSKAKDAFLLAESAGMEPSILCCADYDEAQAFANGCYWIHD</sequence>
<proteinExistence type="predicted"/>
<keyword evidence="3" id="KW-1185">Reference proteome</keyword>
<feature type="domain" description="Ribonuclease H1 N-terminal" evidence="1">
    <location>
        <begin position="82"/>
        <end position="118"/>
    </location>
</feature>
<dbReference type="Pfam" id="PF01693">
    <property type="entry name" value="Cauli_VI"/>
    <property type="match status" value="1"/>
</dbReference>
<evidence type="ECO:0000259" key="1">
    <source>
        <dbReference type="Pfam" id="PF01693"/>
    </source>
</evidence>
<evidence type="ECO:0000313" key="3">
    <source>
        <dbReference type="Proteomes" id="UP001215598"/>
    </source>
</evidence>
<reference evidence="2" key="1">
    <citation type="submission" date="2023-03" db="EMBL/GenBank/DDBJ databases">
        <title>Massive genome expansion in bonnet fungi (Mycena s.s.) driven by repeated elements and novel gene families across ecological guilds.</title>
        <authorList>
            <consortium name="Lawrence Berkeley National Laboratory"/>
            <person name="Harder C.B."/>
            <person name="Miyauchi S."/>
            <person name="Viragh M."/>
            <person name="Kuo A."/>
            <person name="Thoen E."/>
            <person name="Andreopoulos B."/>
            <person name="Lu D."/>
            <person name="Skrede I."/>
            <person name="Drula E."/>
            <person name="Henrissat B."/>
            <person name="Morin E."/>
            <person name="Kohler A."/>
            <person name="Barry K."/>
            <person name="LaButti K."/>
            <person name="Morin E."/>
            <person name="Salamov A."/>
            <person name="Lipzen A."/>
            <person name="Mereny Z."/>
            <person name="Hegedus B."/>
            <person name="Baldrian P."/>
            <person name="Stursova M."/>
            <person name="Weitz H."/>
            <person name="Taylor A."/>
            <person name="Grigoriev I.V."/>
            <person name="Nagy L.G."/>
            <person name="Martin F."/>
            <person name="Kauserud H."/>
        </authorList>
    </citation>
    <scope>NUCLEOTIDE SEQUENCE</scope>
    <source>
        <strain evidence="2">CBHHK182m</strain>
    </source>
</reference>
<dbReference type="InterPro" id="IPR011320">
    <property type="entry name" value="RNase_H1_N"/>
</dbReference>
<dbReference type="Gene3D" id="3.40.970.10">
    <property type="entry name" value="Ribonuclease H1, N-terminal domain"/>
    <property type="match status" value="1"/>
</dbReference>
<dbReference type="InterPro" id="IPR037056">
    <property type="entry name" value="RNase_H1_N_sf"/>
</dbReference>